<keyword evidence="4 5" id="KW-0472">Membrane</keyword>
<dbReference type="PROSITE" id="PS50261">
    <property type="entry name" value="G_PROTEIN_RECEP_F2_4"/>
    <property type="match status" value="1"/>
</dbReference>
<evidence type="ECO:0000256" key="2">
    <source>
        <dbReference type="ARBA" id="ARBA00022692"/>
    </source>
</evidence>
<dbReference type="OrthoDB" id="6134459at2759"/>
<evidence type="ECO:0000256" key="4">
    <source>
        <dbReference type="ARBA" id="ARBA00023136"/>
    </source>
</evidence>
<dbReference type="Pfam" id="PF00002">
    <property type="entry name" value="7tm_2"/>
    <property type="match status" value="1"/>
</dbReference>
<protein>
    <submittedName>
        <fullName evidence="8">G-protein coupled receptor Mth2</fullName>
    </submittedName>
</protein>
<dbReference type="GO" id="GO:0004930">
    <property type="term" value="F:G protein-coupled receptor activity"/>
    <property type="evidence" value="ECO:0007669"/>
    <property type="project" value="InterPro"/>
</dbReference>
<accession>A0A4C1W7J4</accession>
<keyword evidence="8" id="KW-0675">Receptor</keyword>
<feature type="transmembrane region" description="Helical" evidence="5">
    <location>
        <begin position="199"/>
        <end position="221"/>
    </location>
</feature>
<feature type="transmembrane region" description="Helical" evidence="5">
    <location>
        <begin position="378"/>
        <end position="400"/>
    </location>
</feature>
<evidence type="ECO:0000256" key="6">
    <source>
        <dbReference type="SAM" id="SignalP"/>
    </source>
</evidence>
<feature type="chain" id="PRO_5020025307" evidence="6">
    <location>
        <begin position="19"/>
        <end position="501"/>
    </location>
</feature>
<gene>
    <name evidence="8" type="primary">mth2</name>
    <name evidence="8" type="ORF">EVAR_45932_1</name>
</gene>
<keyword evidence="2 5" id="KW-0812">Transmembrane</keyword>
<dbReference type="InterPro" id="IPR000832">
    <property type="entry name" value="GPCR_2_secretin-like"/>
</dbReference>
<dbReference type="GO" id="GO:0007166">
    <property type="term" value="P:cell surface receptor signaling pathway"/>
    <property type="evidence" value="ECO:0007669"/>
    <property type="project" value="InterPro"/>
</dbReference>
<comment type="subcellular location">
    <subcellularLocation>
        <location evidence="1">Membrane</location>
        <topology evidence="1">Multi-pass membrane protein</topology>
    </subcellularLocation>
</comment>
<comment type="caution">
    <text evidence="8">The sequence shown here is derived from an EMBL/GenBank/DDBJ whole genome shotgun (WGS) entry which is preliminary data.</text>
</comment>
<feature type="transmembrane region" description="Helical" evidence="5">
    <location>
        <begin position="332"/>
        <end position="358"/>
    </location>
</feature>
<dbReference type="CDD" id="cd15039">
    <property type="entry name" value="7tmB3_Methuselah-like"/>
    <property type="match status" value="1"/>
</dbReference>
<keyword evidence="3 5" id="KW-1133">Transmembrane helix</keyword>
<dbReference type="Gene3D" id="1.20.1070.10">
    <property type="entry name" value="Rhodopsin 7-helix transmembrane proteins"/>
    <property type="match status" value="1"/>
</dbReference>
<evidence type="ECO:0000313" key="8">
    <source>
        <dbReference type="EMBL" id="GBP46512.1"/>
    </source>
</evidence>
<feature type="domain" description="G-protein coupled receptors family 2 profile 2" evidence="7">
    <location>
        <begin position="168"/>
        <end position="422"/>
    </location>
</feature>
<evidence type="ECO:0000256" key="5">
    <source>
        <dbReference type="SAM" id="Phobius"/>
    </source>
</evidence>
<reference evidence="8 9" key="1">
    <citation type="journal article" date="2019" name="Commun. Biol.">
        <title>The bagworm genome reveals a unique fibroin gene that provides high tensile strength.</title>
        <authorList>
            <person name="Kono N."/>
            <person name="Nakamura H."/>
            <person name="Ohtoshi R."/>
            <person name="Tomita M."/>
            <person name="Numata K."/>
            <person name="Arakawa K."/>
        </authorList>
    </citation>
    <scope>NUCLEOTIDE SEQUENCE [LARGE SCALE GENOMIC DNA]</scope>
</reference>
<dbReference type="GO" id="GO:0016020">
    <property type="term" value="C:membrane"/>
    <property type="evidence" value="ECO:0007669"/>
    <property type="project" value="UniProtKB-SubCell"/>
</dbReference>
<feature type="transmembrane region" description="Helical" evidence="5">
    <location>
        <begin position="170"/>
        <end position="192"/>
    </location>
</feature>
<evidence type="ECO:0000256" key="3">
    <source>
        <dbReference type="ARBA" id="ARBA00022989"/>
    </source>
</evidence>
<dbReference type="InterPro" id="IPR017981">
    <property type="entry name" value="GPCR_2-like_7TM"/>
</dbReference>
<dbReference type="STRING" id="151549.A0A4C1W7J4"/>
<feature type="transmembrane region" description="Helical" evidence="5">
    <location>
        <begin position="283"/>
        <end position="305"/>
    </location>
</feature>
<evidence type="ECO:0000256" key="1">
    <source>
        <dbReference type="ARBA" id="ARBA00004141"/>
    </source>
</evidence>
<dbReference type="PANTHER" id="PTHR46953">
    <property type="entry name" value="G-PROTEIN COUPLED RECEPTOR MTH-LIKE 1-RELATED"/>
    <property type="match status" value="1"/>
</dbReference>
<feature type="transmembrane region" description="Helical" evidence="5">
    <location>
        <begin position="241"/>
        <end position="262"/>
    </location>
</feature>
<keyword evidence="6" id="KW-0732">Signal</keyword>
<keyword evidence="9" id="KW-1185">Reference proteome</keyword>
<evidence type="ECO:0000259" key="7">
    <source>
        <dbReference type="PROSITE" id="PS50261"/>
    </source>
</evidence>
<proteinExistence type="predicted"/>
<evidence type="ECO:0000313" key="9">
    <source>
        <dbReference type="Proteomes" id="UP000299102"/>
    </source>
</evidence>
<name>A0A4C1W7J4_EUMVA</name>
<sequence length="501" mass="57317">MFYAFLFFNLSLILGVTSSPLADGRNFYGNDKPHVTKCCHNDEIVKAGGGAKSCVPHEDVLDYSTIPVYSIGLEPTRKLIGVDIPAAKFWDLSDKRALNLKVLPELNHYLTEEGKLYVESPNDYKRWYVFNNTEYCFDFVTTGVSKETSLTPNWWVVFDENTPPMKEHLWITPAAMLVSSFFLALVFVVYVFLPPLQNLSGLIVMAYVLSQSGAYLSLGILQILKLLEQNTAYICLRLSPVIYFFFLTAFCWMNVMSFDVWYSLRGHGKQQMMQRQCRNKFKFGVYCAYAYGVPGAMTAMLVTLMHADMTRWPWFITPAIPRKGCFLEHGELFLYLYVPMLILIISNWILFVMTIFSIRRLSSIANEERNHRLYKQKFMVYFKLSIVMGITWITEVISALKPDFIIWRFTDFYNSLLACEPPENERSSPPMDTRNRCHLCIAGLLSKNRISDVRGGGVMKGEWADGGRARLSMGVYAIGILTGWTKRHTGAATLHLHSVKV</sequence>
<dbReference type="EMBL" id="BGZK01000485">
    <property type="protein sequence ID" value="GBP46512.1"/>
    <property type="molecule type" value="Genomic_DNA"/>
</dbReference>
<dbReference type="Proteomes" id="UP000299102">
    <property type="component" value="Unassembled WGS sequence"/>
</dbReference>
<dbReference type="InterPro" id="IPR052808">
    <property type="entry name" value="GPCR_Mth-like"/>
</dbReference>
<dbReference type="AlphaFoldDB" id="A0A4C1W7J4"/>
<dbReference type="PANTHER" id="PTHR46953:SF1">
    <property type="entry name" value="G-PROTEIN COUPLED RECEPTOR MTH-LIKE 1-RELATED"/>
    <property type="match status" value="1"/>
</dbReference>
<organism evidence="8 9">
    <name type="scientific">Eumeta variegata</name>
    <name type="common">Bagworm moth</name>
    <name type="synonym">Eumeta japonica</name>
    <dbReference type="NCBI Taxonomy" id="151549"/>
    <lineage>
        <taxon>Eukaryota</taxon>
        <taxon>Metazoa</taxon>
        <taxon>Ecdysozoa</taxon>
        <taxon>Arthropoda</taxon>
        <taxon>Hexapoda</taxon>
        <taxon>Insecta</taxon>
        <taxon>Pterygota</taxon>
        <taxon>Neoptera</taxon>
        <taxon>Endopterygota</taxon>
        <taxon>Lepidoptera</taxon>
        <taxon>Glossata</taxon>
        <taxon>Ditrysia</taxon>
        <taxon>Tineoidea</taxon>
        <taxon>Psychidae</taxon>
        <taxon>Oiketicinae</taxon>
        <taxon>Eumeta</taxon>
    </lineage>
</organism>
<feature type="signal peptide" evidence="6">
    <location>
        <begin position="1"/>
        <end position="18"/>
    </location>
</feature>